<dbReference type="InterPro" id="IPR011990">
    <property type="entry name" value="TPR-like_helical_dom_sf"/>
</dbReference>
<proteinExistence type="predicted"/>
<evidence type="ECO:0000313" key="3">
    <source>
        <dbReference type="Proteomes" id="UP000280298"/>
    </source>
</evidence>
<dbReference type="InterPro" id="IPR006597">
    <property type="entry name" value="Sel1-like"/>
</dbReference>
<gene>
    <name evidence="2" type="ORF">EJ357_18705</name>
</gene>
<dbReference type="SUPFAM" id="SSF81901">
    <property type="entry name" value="HCP-like"/>
    <property type="match status" value="1"/>
</dbReference>
<dbReference type="RefSeq" id="WP_126392761.1">
    <property type="nucleotide sequence ID" value="NZ_CP034539.1"/>
</dbReference>
<dbReference type="OrthoDB" id="4532668at2"/>
<dbReference type="KEGG" id="scya:EJ357_18705"/>
<sequence>MATESELLRDALLLAVKSSPTARQRVGQLLESSGFSRAARAVRSQNRWNTASLLLTSLDALRARHPGRIADLQAIAEEYAPDSTGTDTTGAADRPRPVVPGDSTGGAHVAGDHVDFRDGTFHDQVVGVQHNHFAAVHVPAQWRQVRQVGPLEFGVQPTRHVPGLPRVPPYVQRDCDKALRAMLARNGLVLILGEPCAGKSYTAWHGVQSLEDRRLYAPVAGEDLRPLVAPLRGSSGKYVLWLDELTGHLGARGLDPSLLWGLIDGGAVLLGTMSPTEYYRRRTGTAPGDRVVAAARTVELAREWSEAELARLAALDDPRAYPAYVWSGREGVASYFAVGHHLYDEWRRVGTQLEHPRGQLLVRAAVDLARCGVTGAVPTDLLRRIQEKYRAEERQSFEDALAWATEPLFGVSGLLVSGEKDGTWRAYGALVAEALRSGALEPVPDEVWWTLLDTSEASASIDRDAVLDAARAALHPRLEQDTALMIAFASRVGADERRELLHRAADAGDATAAEDLAAILLKAGDEAAALPYLEMAAESGSGGAAREAGRLYLGRAEKWLRIGSKKGDPDAARLLGDLLLGRGDLDEADDSYLTAEKHGYAEVARSSGVYHLLVNGREAAEVWLTRAADAGDERAAELLEDARRAPQSVSDAEDYFATTSTYPLDHTHYGVVMEKQGRLREARTSYEKGYKIGDAYGAYRLAALLEQEGRPDEAADWYRRAADMGHPGARKALSETSGRPDTVKE</sequence>
<protein>
    <submittedName>
        <fullName evidence="2">Sel1 repeat family protein</fullName>
    </submittedName>
</protein>
<dbReference type="EMBL" id="CP034539">
    <property type="protein sequence ID" value="AZQ35268.1"/>
    <property type="molecule type" value="Genomic_DNA"/>
</dbReference>
<feature type="region of interest" description="Disordered" evidence="1">
    <location>
        <begin position="80"/>
        <end position="104"/>
    </location>
</feature>
<accession>A0A3Q9EN35</accession>
<keyword evidence="3" id="KW-1185">Reference proteome</keyword>
<name>A0A3Q9EN35_9ACTN</name>
<evidence type="ECO:0000313" key="2">
    <source>
        <dbReference type="EMBL" id="AZQ35268.1"/>
    </source>
</evidence>
<reference evidence="2 3" key="1">
    <citation type="journal article" date="2019" name="Int. J. Syst. Evol. Microbiol.">
        <title>Streptomyces cyaneochromogenes sp. nov., a blue pigment-producing actinomycete from manganese-contaminated soil.</title>
        <authorList>
            <person name="Tang X."/>
            <person name="Zhao J."/>
            <person name="Li K."/>
            <person name="Chen Z."/>
            <person name="Sun Y."/>
            <person name="Gao J."/>
        </authorList>
    </citation>
    <scope>NUCLEOTIDE SEQUENCE [LARGE SCALE GENOMIC DNA]</scope>
    <source>
        <strain evidence="2 3">MK-45</strain>
    </source>
</reference>
<dbReference type="Gene3D" id="1.25.40.10">
    <property type="entry name" value="Tetratricopeptide repeat domain"/>
    <property type="match status" value="2"/>
</dbReference>
<dbReference type="Proteomes" id="UP000280298">
    <property type="component" value="Chromosome"/>
</dbReference>
<dbReference type="SMART" id="SM00671">
    <property type="entry name" value="SEL1"/>
    <property type="match status" value="2"/>
</dbReference>
<organism evidence="2 3">
    <name type="scientific">Streptomyces cyaneochromogenes</name>
    <dbReference type="NCBI Taxonomy" id="2496836"/>
    <lineage>
        <taxon>Bacteria</taxon>
        <taxon>Bacillati</taxon>
        <taxon>Actinomycetota</taxon>
        <taxon>Actinomycetes</taxon>
        <taxon>Kitasatosporales</taxon>
        <taxon>Streptomycetaceae</taxon>
        <taxon>Streptomyces</taxon>
    </lineage>
</organism>
<evidence type="ECO:0000256" key="1">
    <source>
        <dbReference type="SAM" id="MobiDB-lite"/>
    </source>
</evidence>
<dbReference type="AlphaFoldDB" id="A0A3Q9EN35"/>
<feature type="region of interest" description="Disordered" evidence="1">
    <location>
        <begin position="725"/>
        <end position="745"/>
    </location>
</feature>